<evidence type="ECO:0000313" key="1">
    <source>
        <dbReference type="EMBL" id="CCC52498.1"/>
    </source>
</evidence>
<dbReference type="Gene3D" id="1.25.40.10">
    <property type="entry name" value="Tetratricopeptide repeat domain"/>
    <property type="match status" value="1"/>
</dbReference>
<dbReference type="VEuPathDB" id="TriTrypDB:TvY486_1015400"/>
<dbReference type="SUPFAM" id="SSF48452">
    <property type="entry name" value="TPR-like"/>
    <property type="match status" value="1"/>
</dbReference>
<sequence length="649" mass="74620">MPMKQMYLKVNVGCIPQYETARFLVTNLQWRRFGFRRARELGCDTSHPISIHKRFYRLTATRLAYRNVVKNTLADTPSGYIQDPANHPRQMITYDRITSESPNELFEAEYLDELMNRDELMYKGYTTMDIQKLKAIVLDKTSSEVALESACSDLQNILKDMINNVGSIVKQEFHYLRTNSTSTEMQGANTGLLSKEHLLSVEDCNHVRYIIALAKRRLGDFEGAEQTSVDILSTDHGNCDALECLLEIYTGTEEHDKIRLLLDQLLKWDQSEKKDGSRLALGNDSSHKDMKPDQSMLVELALVLLSDMIVEAAASHYTIHKEGSTTRYFYEIIYPLVNSLRPLYASMLLFCLFRCLDEHHIASRLKNTAIKESECAIGLVISFLKMLLARRMYEIVEEPILFKFQILSKLHAALCFSDRKHESYSICEQLIAQYRCISQKYCSSSESRIENRELLDSVEPVYKAALFQYVEDRSNDSLSTGRRLCVQAIEEYPQEAHPWETLALVLHKEDPANNLDDAIVAAKKAFSLNPVNPRVILMLANFYKAQKRYNLYEELLERYRALSTLLENGAKEDEINRMINGIDDLDKTYQPEEEPDQVKLQSAPMREYMNRMEIAHAYSMPIDKEPRVFGEQPVTVPILDPSIISEKGG</sequence>
<organism evidence="1">
    <name type="scientific">Trypanosoma vivax (strain Y486)</name>
    <dbReference type="NCBI Taxonomy" id="1055687"/>
    <lineage>
        <taxon>Eukaryota</taxon>
        <taxon>Discoba</taxon>
        <taxon>Euglenozoa</taxon>
        <taxon>Kinetoplastea</taxon>
        <taxon>Metakinetoplastina</taxon>
        <taxon>Trypanosomatida</taxon>
        <taxon>Trypanosomatidae</taxon>
        <taxon>Trypanosoma</taxon>
        <taxon>Duttonella</taxon>
    </lineage>
</organism>
<reference evidence="1" key="1">
    <citation type="journal article" date="2012" name="Proc. Natl. Acad. Sci. U.S.A.">
        <title>Antigenic diversity is generated by distinct evolutionary mechanisms in African trypanosome species.</title>
        <authorList>
            <person name="Jackson A.P."/>
            <person name="Berry A."/>
            <person name="Aslett M."/>
            <person name="Allison H.C."/>
            <person name="Burton P."/>
            <person name="Vavrova-Anderson J."/>
            <person name="Brown R."/>
            <person name="Browne H."/>
            <person name="Corton N."/>
            <person name="Hauser H."/>
            <person name="Gamble J."/>
            <person name="Gilderthorp R."/>
            <person name="Marcello L."/>
            <person name="McQuillan J."/>
            <person name="Otto T.D."/>
            <person name="Quail M.A."/>
            <person name="Sanders M.J."/>
            <person name="van Tonder A."/>
            <person name="Ginger M.L."/>
            <person name="Field M.C."/>
            <person name="Barry J.D."/>
            <person name="Hertz-Fowler C."/>
            <person name="Berriman M."/>
        </authorList>
    </citation>
    <scope>NUCLEOTIDE SEQUENCE</scope>
    <source>
        <strain evidence="1">Y486</strain>
    </source>
</reference>
<gene>
    <name evidence="1" type="ORF">TVY486_1015400</name>
</gene>
<accession>G0U4Y3</accession>
<dbReference type="InterPro" id="IPR011990">
    <property type="entry name" value="TPR-like_helical_dom_sf"/>
</dbReference>
<proteinExistence type="predicted"/>
<dbReference type="AlphaFoldDB" id="G0U4Y3"/>
<name>G0U4Y3_TRYVY</name>
<dbReference type="EMBL" id="HE573026">
    <property type="protein sequence ID" value="CCC52498.1"/>
    <property type="molecule type" value="Genomic_DNA"/>
</dbReference>
<protein>
    <submittedName>
        <fullName evidence="1">Uncharacterized protein</fullName>
    </submittedName>
</protein>